<organism evidence="5 6">
    <name type="scientific">Thiorhodococcus minor</name>
    <dbReference type="NCBI Taxonomy" id="57489"/>
    <lineage>
        <taxon>Bacteria</taxon>
        <taxon>Pseudomonadati</taxon>
        <taxon>Pseudomonadota</taxon>
        <taxon>Gammaproteobacteria</taxon>
        <taxon>Chromatiales</taxon>
        <taxon>Chromatiaceae</taxon>
        <taxon>Thiorhodococcus</taxon>
    </lineage>
</organism>
<dbReference type="AlphaFoldDB" id="A0A6M0JT56"/>
<protein>
    <submittedName>
        <fullName evidence="5">Transglycosylase SLT domain-containing protein</fullName>
    </submittedName>
</protein>
<keyword evidence="2" id="KW-0732">Signal</keyword>
<dbReference type="Pfam" id="PF14718">
    <property type="entry name" value="SLT_L"/>
    <property type="match status" value="1"/>
</dbReference>
<comment type="caution">
    <text evidence="5">The sequence shown here is derived from an EMBL/GenBank/DDBJ whole genome shotgun (WGS) entry which is preliminary data.</text>
</comment>
<evidence type="ECO:0000313" key="5">
    <source>
        <dbReference type="EMBL" id="NEV60706.1"/>
    </source>
</evidence>
<dbReference type="PANTHER" id="PTHR37423">
    <property type="entry name" value="SOLUBLE LYTIC MUREIN TRANSGLYCOSYLASE-RELATED"/>
    <property type="match status" value="1"/>
</dbReference>
<sequence>MTSPKFSWAWLRLRASMLNPVLVAVCTWGAGDARADQRSDFLAAERALARGEDLVLETLQAGLGDYPLFPYLEYQAITRDLAAAADARIERFLRRYPDSPMAERLRAAYLKRLAGQGRWSEYVRLYRPGASVERQCLYLRALIETGKADLALPEVEPIWLSGQSRPGACDPVFEAWQDAGQLTPTLVWERLRLAMDTGSLGLARYLGRLLPDSEQPWLALWMEVRREPARLVDEDFSGKSHPVRPDILTDGIARLADQSPDAARRALQRYAAEMAPAERASDHAHAAVARALLASGDRAGFRVWDGLEPRESNLGEQERRIRKAIELGAWDWAATWIRAMPDSPAKRDHWLYWLGRAEAELGHIDVAERIYAEAARQRSFWGFMAADRVDRPYRLDHAPTPADPDRIREIVRAPAFARIRELDRLGRDTDLRREWRNLTQGLDRGGLMAAAYVADAFRWHDQAIFTLAKASYWDDLELRFPLEHQELARDIAWQTGIEADWVMAVLRQESVFARKIASSAGAIGLMQLMPATAAEVAAGLGLPRPSRWDLFDPELSVTLGAAYLARMRDRFGHAALATAAYNAGPHRVVRWRPRGCEAVDLWIAAIPFPETRRYVERVMAYRIIYAARFGSEPLRLSEILPTVSGDDGLGERSTPKVAGGG</sequence>
<feature type="domain" description="Transglycosylase SLT" evidence="3">
    <location>
        <begin position="488"/>
        <end position="592"/>
    </location>
</feature>
<comment type="similarity">
    <text evidence="1">Belongs to the transglycosylase Slt family.</text>
</comment>
<dbReference type="Pfam" id="PF01464">
    <property type="entry name" value="SLT"/>
    <property type="match status" value="1"/>
</dbReference>
<dbReference type="InterPro" id="IPR037061">
    <property type="entry name" value="Lytic_TGlycoase_superhlx_L_sf"/>
</dbReference>
<dbReference type="InterPro" id="IPR012289">
    <property type="entry name" value="Lytic_TGlycosylase_superhlx_L"/>
</dbReference>
<name>A0A6M0JT56_9GAMM</name>
<accession>A0A6M0JT56</accession>
<proteinExistence type="inferred from homology"/>
<dbReference type="InterPro" id="IPR008939">
    <property type="entry name" value="Lytic_TGlycosylase_superhlx_U"/>
</dbReference>
<dbReference type="SUPFAM" id="SSF53955">
    <property type="entry name" value="Lysozyme-like"/>
    <property type="match status" value="1"/>
</dbReference>
<dbReference type="Gene3D" id="1.25.20.10">
    <property type="entry name" value="Bacterial muramidases"/>
    <property type="match status" value="1"/>
</dbReference>
<dbReference type="Gene3D" id="1.10.530.10">
    <property type="match status" value="1"/>
</dbReference>
<evidence type="ECO:0000313" key="6">
    <source>
        <dbReference type="Proteomes" id="UP000483379"/>
    </source>
</evidence>
<evidence type="ECO:0000256" key="1">
    <source>
        <dbReference type="ARBA" id="ARBA00007734"/>
    </source>
</evidence>
<dbReference type="InterPro" id="IPR008258">
    <property type="entry name" value="Transglycosylase_SLT_dom_1"/>
</dbReference>
<dbReference type="SUPFAM" id="SSF48435">
    <property type="entry name" value="Bacterial muramidases"/>
    <property type="match status" value="1"/>
</dbReference>
<gene>
    <name evidence="5" type="ORF">G3446_02150</name>
</gene>
<dbReference type="EMBL" id="JAAIJQ010000004">
    <property type="protein sequence ID" value="NEV60706.1"/>
    <property type="molecule type" value="Genomic_DNA"/>
</dbReference>
<dbReference type="CDD" id="cd13401">
    <property type="entry name" value="Slt70-like"/>
    <property type="match status" value="1"/>
</dbReference>
<evidence type="ECO:0000259" key="4">
    <source>
        <dbReference type="Pfam" id="PF14718"/>
    </source>
</evidence>
<evidence type="ECO:0000256" key="2">
    <source>
        <dbReference type="ARBA" id="ARBA00022729"/>
    </source>
</evidence>
<dbReference type="PANTHER" id="PTHR37423:SF5">
    <property type="entry name" value="SOLUBLE LYTIC MUREIN TRANSGLYCOSYLASE"/>
    <property type="match status" value="1"/>
</dbReference>
<evidence type="ECO:0000259" key="3">
    <source>
        <dbReference type="Pfam" id="PF01464"/>
    </source>
</evidence>
<dbReference type="Pfam" id="PF00760">
    <property type="entry name" value="Cucumo_coat"/>
    <property type="match status" value="1"/>
</dbReference>
<keyword evidence="6" id="KW-1185">Reference proteome</keyword>
<dbReference type="GO" id="GO:0004553">
    <property type="term" value="F:hydrolase activity, hydrolyzing O-glycosyl compounds"/>
    <property type="evidence" value="ECO:0007669"/>
    <property type="project" value="InterPro"/>
</dbReference>
<dbReference type="GO" id="GO:0042597">
    <property type="term" value="C:periplasmic space"/>
    <property type="evidence" value="ECO:0007669"/>
    <property type="project" value="InterPro"/>
</dbReference>
<dbReference type="Proteomes" id="UP000483379">
    <property type="component" value="Unassembled WGS sequence"/>
</dbReference>
<dbReference type="Gene3D" id="1.10.1240.20">
    <property type="entry name" value="Lytic transglycosylase, superhelical linker domain"/>
    <property type="match status" value="1"/>
</dbReference>
<reference evidence="5 6" key="1">
    <citation type="submission" date="2020-02" db="EMBL/GenBank/DDBJ databases">
        <title>Genome sequences of Thiorhodococcus mannitoliphagus and Thiorhodococcus minor, purple sulfur photosynthetic bacteria in the gammaproteobacterial family, Chromatiaceae.</title>
        <authorList>
            <person name="Aviles F.A."/>
            <person name="Meyer T.E."/>
            <person name="Kyndt J.A."/>
        </authorList>
    </citation>
    <scope>NUCLEOTIDE SEQUENCE [LARGE SCALE GENOMIC DNA]</scope>
    <source>
        <strain evidence="5 6">DSM 11518</strain>
    </source>
</reference>
<feature type="domain" description="Lytic transglycosylase superhelical linker" evidence="4">
    <location>
        <begin position="412"/>
        <end position="476"/>
    </location>
</feature>
<dbReference type="InterPro" id="IPR023346">
    <property type="entry name" value="Lysozyme-like_dom_sf"/>
</dbReference>